<reference evidence="4" key="1">
    <citation type="submission" date="2016-10" db="EMBL/GenBank/DDBJ databases">
        <authorList>
            <person name="Varghese N."/>
            <person name="Submissions S."/>
        </authorList>
    </citation>
    <scope>NUCLEOTIDE SEQUENCE [LARGE SCALE GENOMIC DNA]</scope>
    <source>
        <strain evidence="4">DSM 46136</strain>
    </source>
</reference>
<evidence type="ECO:0000313" key="3">
    <source>
        <dbReference type="EMBL" id="SFT42809.1"/>
    </source>
</evidence>
<feature type="chain" id="PRO_5039114593" description="Lipoprotein" evidence="2">
    <location>
        <begin position="28"/>
        <end position="189"/>
    </location>
</feature>
<evidence type="ECO:0000256" key="1">
    <source>
        <dbReference type="SAM" id="MobiDB-lite"/>
    </source>
</evidence>
<dbReference type="OrthoDB" id="4981587at2"/>
<dbReference type="EMBL" id="FPBA01000002">
    <property type="protein sequence ID" value="SFT42809.1"/>
    <property type="molecule type" value="Genomic_DNA"/>
</dbReference>
<dbReference type="RefSeq" id="WP_093578050.1">
    <property type="nucleotide sequence ID" value="NZ_FPBA01000002.1"/>
</dbReference>
<feature type="signal peptide" evidence="2">
    <location>
        <begin position="1"/>
        <end position="27"/>
    </location>
</feature>
<evidence type="ECO:0008006" key="5">
    <source>
        <dbReference type="Google" id="ProtNLM"/>
    </source>
</evidence>
<feature type="region of interest" description="Disordered" evidence="1">
    <location>
        <begin position="36"/>
        <end position="90"/>
    </location>
</feature>
<gene>
    <name evidence="3" type="ORF">SAMN05660657_00718</name>
</gene>
<accession>A0A1I6XWJ7</accession>
<dbReference type="Proteomes" id="UP000199546">
    <property type="component" value="Unassembled WGS sequence"/>
</dbReference>
<sequence length="189" mass="18545">MSAPRPLARRTAWAVSAALLVGPLASCSGFLGTEAGAGTTAASSSATSTSASATGATETASSPSPSSTDRPEPTDVATDPPRGGSDPGSSDLYVVVSYAGLEPAGSAVEVAGFVPGLVEDGGRCVLVLGRAGQDDVSVEGDAVADVQTTSCGLLSVPVGQLSPGTRTARLDYRSDDSSASSDDVEVVVP</sequence>
<evidence type="ECO:0000313" key="4">
    <source>
        <dbReference type="Proteomes" id="UP000199546"/>
    </source>
</evidence>
<dbReference type="AlphaFoldDB" id="A0A1I6XWJ7"/>
<dbReference type="STRING" id="1296565.SAMN05660657_00718"/>
<evidence type="ECO:0000256" key="2">
    <source>
        <dbReference type="SAM" id="SignalP"/>
    </source>
</evidence>
<keyword evidence="4" id="KW-1185">Reference proteome</keyword>
<proteinExistence type="predicted"/>
<protein>
    <recommendedName>
        <fullName evidence="5">Lipoprotein</fullName>
    </recommendedName>
</protein>
<feature type="compositionally biased region" description="Low complexity" evidence="1">
    <location>
        <begin position="36"/>
        <end position="68"/>
    </location>
</feature>
<organism evidence="3 4">
    <name type="scientific">Geodermatophilus amargosae</name>
    <dbReference type="NCBI Taxonomy" id="1296565"/>
    <lineage>
        <taxon>Bacteria</taxon>
        <taxon>Bacillati</taxon>
        <taxon>Actinomycetota</taxon>
        <taxon>Actinomycetes</taxon>
        <taxon>Geodermatophilales</taxon>
        <taxon>Geodermatophilaceae</taxon>
        <taxon>Geodermatophilus</taxon>
    </lineage>
</organism>
<name>A0A1I6XWJ7_9ACTN</name>
<keyword evidence="2" id="KW-0732">Signal</keyword>
<feature type="region of interest" description="Disordered" evidence="1">
    <location>
        <begin position="164"/>
        <end position="189"/>
    </location>
</feature>